<accession>A0A857KLS5</accession>
<dbReference type="Pfam" id="PF03992">
    <property type="entry name" value="ABM"/>
    <property type="match status" value="1"/>
</dbReference>
<dbReference type="SUPFAM" id="SSF54909">
    <property type="entry name" value="Dimeric alpha+beta barrel"/>
    <property type="match status" value="1"/>
</dbReference>
<reference evidence="2" key="1">
    <citation type="journal article" date="2021" name="Nat. Microbiol.">
        <title>Cocultivation of an ultrasmall environmental parasitic bacterium with lytic ability against bacteria associated with wastewater foams.</title>
        <authorList>
            <person name="Batinovic S."/>
            <person name="Rose J.J.A."/>
            <person name="Ratcliffe J."/>
            <person name="Seviour R.J."/>
            <person name="Petrovski S."/>
        </authorList>
    </citation>
    <scope>NUCLEOTIDE SEQUENCE</scope>
    <source>
        <strain evidence="2">CON44</strain>
    </source>
</reference>
<dbReference type="Gene3D" id="3.30.70.100">
    <property type="match status" value="1"/>
</dbReference>
<evidence type="ECO:0000313" key="2">
    <source>
        <dbReference type="EMBL" id="QHN40560.1"/>
    </source>
</evidence>
<dbReference type="AlphaFoldDB" id="A0A857KLS5"/>
<dbReference type="InterPro" id="IPR011008">
    <property type="entry name" value="Dimeric_a/b-barrel"/>
</dbReference>
<sequence>MLRWPPGARSSTAIWSRPHCCLRDSPTIPPPVRRSRHGSIRAVNDRSTTSSHGEVSLSGRLICADDQQVAVVARYLPRHIELTRAEPGCISFSVVQSQDPRIWRVEELFANAAAFESHQQRVADSEWGRVTSGIERDYTVRTAD</sequence>
<organism evidence="2">
    <name type="scientific">Gordonia amarae</name>
    <dbReference type="NCBI Taxonomy" id="36821"/>
    <lineage>
        <taxon>Bacteria</taxon>
        <taxon>Bacillati</taxon>
        <taxon>Actinomycetota</taxon>
        <taxon>Actinomycetes</taxon>
        <taxon>Mycobacteriales</taxon>
        <taxon>Gordoniaceae</taxon>
        <taxon>Gordonia</taxon>
    </lineage>
</organism>
<proteinExistence type="predicted"/>
<protein>
    <recommendedName>
        <fullName evidence="1">ABM domain-containing protein</fullName>
    </recommendedName>
</protein>
<feature type="domain" description="ABM" evidence="1">
    <location>
        <begin position="66"/>
        <end position="121"/>
    </location>
</feature>
<evidence type="ECO:0000259" key="1">
    <source>
        <dbReference type="Pfam" id="PF03992"/>
    </source>
</evidence>
<dbReference type="InterPro" id="IPR007138">
    <property type="entry name" value="ABM_dom"/>
</dbReference>
<dbReference type="EMBL" id="CP045810">
    <property type="protein sequence ID" value="QHN40560.1"/>
    <property type="molecule type" value="Genomic_DNA"/>
</dbReference>
<gene>
    <name evidence="2" type="ORF">GII30_16690</name>
</gene>
<name>A0A857KLS5_9ACTN</name>